<protein>
    <submittedName>
        <fullName evidence="2">Uncharacterized protein</fullName>
    </submittedName>
</protein>
<organism evidence="2 3">
    <name type="scientific">Quercus rubra</name>
    <name type="common">Northern red oak</name>
    <name type="synonym">Quercus borealis</name>
    <dbReference type="NCBI Taxonomy" id="3512"/>
    <lineage>
        <taxon>Eukaryota</taxon>
        <taxon>Viridiplantae</taxon>
        <taxon>Streptophyta</taxon>
        <taxon>Embryophyta</taxon>
        <taxon>Tracheophyta</taxon>
        <taxon>Spermatophyta</taxon>
        <taxon>Magnoliopsida</taxon>
        <taxon>eudicotyledons</taxon>
        <taxon>Gunneridae</taxon>
        <taxon>Pentapetalae</taxon>
        <taxon>rosids</taxon>
        <taxon>fabids</taxon>
        <taxon>Fagales</taxon>
        <taxon>Fagaceae</taxon>
        <taxon>Quercus</taxon>
    </lineage>
</organism>
<feature type="compositionally biased region" description="Acidic residues" evidence="1">
    <location>
        <begin position="185"/>
        <end position="229"/>
    </location>
</feature>
<accession>A0AAN7FIV2</accession>
<evidence type="ECO:0000313" key="3">
    <source>
        <dbReference type="Proteomes" id="UP001324115"/>
    </source>
</evidence>
<feature type="compositionally biased region" description="Basic and acidic residues" evidence="1">
    <location>
        <begin position="159"/>
        <end position="174"/>
    </location>
</feature>
<feature type="compositionally biased region" description="Basic residues" evidence="1">
    <location>
        <begin position="115"/>
        <end position="125"/>
    </location>
</feature>
<evidence type="ECO:0000256" key="1">
    <source>
        <dbReference type="SAM" id="MobiDB-lite"/>
    </source>
</evidence>
<comment type="caution">
    <text evidence="2">The sequence shown here is derived from an EMBL/GenBank/DDBJ whole genome shotgun (WGS) entry which is preliminary data.</text>
</comment>
<dbReference type="EMBL" id="JAXUIC010000005">
    <property type="protein sequence ID" value="KAK4591110.1"/>
    <property type="molecule type" value="Genomic_DNA"/>
</dbReference>
<dbReference type="PANTHER" id="PTHR37733:SF1">
    <property type="entry name" value="SMAD_FHA DOMAIN-CONTAINING PROTEIN"/>
    <property type="match status" value="1"/>
</dbReference>
<dbReference type="AlphaFoldDB" id="A0AAN7FIV2"/>
<sequence>MWVREHGSGEIRAFRKGEKGDVAEGKVGLGRERRGFLESEIGLCESLGGRFEFDNGVDVEALDIDPVKEFGFLVMGHEFDHYPKQMLRDIRNWDWFLEEPKRESDDDEYLEKSGKRGVMKRRRKAAGNDDDDDFTGESDDDKELVKKLRKVVRPKYSTRSKDCNKPHMEAKDSKSSLQKKTIGANEDDDDDDETLGGFIVEEDDVEQEEETDEDEEEFVEDDDEEEVDI</sequence>
<dbReference type="Proteomes" id="UP001324115">
    <property type="component" value="Unassembled WGS sequence"/>
</dbReference>
<proteinExistence type="predicted"/>
<feature type="compositionally biased region" description="Acidic residues" evidence="1">
    <location>
        <begin position="128"/>
        <end position="142"/>
    </location>
</feature>
<evidence type="ECO:0000313" key="2">
    <source>
        <dbReference type="EMBL" id="KAK4591110.1"/>
    </source>
</evidence>
<name>A0AAN7FIV2_QUERU</name>
<keyword evidence="3" id="KW-1185">Reference proteome</keyword>
<reference evidence="2 3" key="1">
    <citation type="journal article" date="2023" name="G3 (Bethesda)">
        <title>A haplotype-resolved chromosome-scale genome for Quercus rubra L. provides insights into the genetics of adaptive traits for red oak species.</title>
        <authorList>
            <person name="Kapoor B."/>
            <person name="Jenkins J."/>
            <person name="Schmutz J."/>
            <person name="Zhebentyayeva T."/>
            <person name="Kuelheim C."/>
            <person name="Coggeshall M."/>
            <person name="Heim C."/>
            <person name="Lasky J.R."/>
            <person name="Leites L."/>
            <person name="Islam-Faridi N."/>
            <person name="Romero-Severson J."/>
            <person name="DeLeo V.L."/>
            <person name="Lucas S.M."/>
            <person name="Lazic D."/>
            <person name="Gailing O."/>
            <person name="Carlson J."/>
            <person name="Staton M."/>
        </authorList>
    </citation>
    <scope>NUCLEOTIDE SEQUENCE [LARGE SCALE GENOMIC DNA]</scope>
    <source>
        <strain evidence="2">Pseudo-F2</strain>
    </source>
</reference>
<dbReference type="PANTHER" id="PTHR37733">
    <property type="entry name" value="SMAD/FHA DOMAIN-CONTAINING PROTEIN"/>
    <property type="match status" value="1"/>
</dbReference>
<gene>
    <name evidence="2" type="ORF">RGQ29_021342</name>
</gene>
<feature type="compositionally biased region" description="Basic residues" evidence="1">
    <location>
        <begin position="147"/>
        <end position="158"/>
    </location>
</feature>
<feature type="region of interest" description="Disordered" evidence="1">
    <location>
        <begin position="106"/>
        <end position="229"/>
    </location>
</feature>